<dbReference type="GO" id="GO:0005634">
    <property type="term" value="C:nucleus"/>
    <property type="evidence" value="ECO:0007669"/>
    <property type="project" value="UniProtKB-SubCell"/>
</dbReference>
<evidence type="ECO:0000256" key="2">
    <source>
        <dbReference type="ARBA" id="ARBA00004286"/>
    </source>
</evidence>
<keyword evidence="8" id="KW-1185">Reference proteome</keyword>
<evidence type="ECO:0000256" key="1">
    <source>
        <dbReference type="ARBA" id="ARBA00004123"/>
    </source>
</evidence>
<evidence type="ECO:0000313" key="7">
    <source>
        <dbReference type="EnsemblPlants" id="Bo5g076530.1"/>
    </source>
</evidence>
<dbReference type="InterPro" id="IPR044597">
    <property type="entry name" value="SMH1-6"/>
</dbReference>
<dbReference type="OMA" id="PRVDMEY"/>
<dbReference type="Proteomes" id="UP000032141">
    <property type="component" value="Chromosome C5"/>
</dbReference>
<dbReference type="HOGENOM" id="CLU_724329_0_0_1"/>
<evidence type="ECO:0000256" key="5">
    <source>
        <dbReference type="ARBA" id="ARBA00023242"/>
    </source>
</evidence>
<keyword evidence="5" id="KW-0539">Nucleus</keyword>
<comment type="subcellular location">
    <subcellularLocation>
        <location evidence="2">Chromosome</location>
    </subcellularLocation>
    <subcellularLocation>
        <location evidence="1">Nucleus</location>
    </subcellularLocation>
</comment>
<dbReference type="PANTHER" id="PTHR46267">
    <property type="entry name" value="SINGLE MYB HISTONE 4"/>
    <property type="match status" value="1"/>
</dbReference>
<proteinExistence type="predicted"/>
<keyword evidence="3" id="KW-0158">Chromosome</keyword>
<feature type="compositionally biased region" description="Polar residues" evidence="6">
    <location>
        <begin position="71"/>
        <end position="84"/>
    </location>
</feature>
<dbReference type="Gramene" id="Bo5g076530.1">
    <property type="protein sequence ID" value="Bo5g076530.1"/>
    <property type="gene ID" value="Bo5g076530"/>
</dbReference>
<reference evidence="7 8" key="1">
    <citation type="journal article" date="2014" name="Genome Biol.">
        <title>Transcriptome and methylome profiling reveals relics of genome dominance in the mesopolyploid Brassica oleracea.</title>
        <authorList>
            <person name="Parkin I.A."/>
            <person name="Koh C."/>
            <person name="Tang H."/>
            <person name="Robinson S.J."/>
            <person name="Kagale S."/>
            <person name="Clarke W.E."/>
            <person name="Town C.D."/>
            <person name="Nixon J."/>
            <person name="Krishnakumar V."/>
            <person name="Bidwell S.L."/>
            <person name="Denoeud F."/>
            <person name="Belcram H."/>
            <person name="Links M.G."/>
            <person name="Just J."/>
            <person name="Clarke C."/>
            <person name="Bender T."/>
            <person name="Huebert T."/>
            <person name="Mason A.S."/>
            <person name="Pires J.C."/>
            <person name="Barker G."/>
            <person name="Moore J."/>
            <person name="Walley P.G."/>
            <person name="Manoli S."/>
            <person name="Batley J."/>
            <person name="Edwards D."/>
            <person name="Nelson M.N."/>
            <person name="Wang X."/>
            <person name="Paterson A.H."/>
            <person name="King G."/>
            <person name="Bancroft I."/>
            <person name="Chalhoub B."/>
            <person name="Sharpe A.G."/>
        </authorList>
    </citation>
    <scope>NUCLEOTIDE SEQUENCE</scope>
    <source>
        <strain evidence="7 8">cv. TO1000</strain>
    </source>
</reference>
<evidence type="ECO:0000256" key="6">
    <source>
        <dbReference type="SAM" id="MobiDB-lite"/>
    </source>
</evidence>
<evidence type="ECO:0000256" key="4">
    <source>
        <dbReference type="ARBA" id="ARBA00023125"/>
    </source>
</evidence>
<reference evidence="7" key="2">
    <citation type="submission" date="2015-03" db="UniProtKB">
        <authorList>
            <consortium name="EnsemblPlants"/>
        </authorList>
    </citation>
    <scope>IDENTIFICATION</scope>
</reference>
<feature type="region of interest" description="Disordered" evidence="6">
    <location>
        <begin position="59"/>
        <end position="92"/>
    </location>
</feature>
<dbReference type="PANTHER" id="PTHR46267:SF24">
    <property type="entry name" value="MYB TRANSCRIPTION FACTOR"/>
    <property type="match status" value="1"/>
</dbReference>
<dbReference type="GO" id="GO:0005694">
    <property type="term" value="C:chromosome"/>
    <property type="evidence" value="ECO:0007669"/>
    <property type="project" value="UniProtKB-SubCell"/>
</dbReference>
<dbReference type="GO" id="GO:0003691">
    <property type="term" value="F:double-stranded telomeric DNA binding"/>
    <property type="evidence" value="ECO:0007669"/>
    <property type="project" value="InterPro"/>
</dbReference>
<dbReference type="STRING" id="109376.A0A0D3CFX5"/>
<dbReference type="EnsemblPlants" id="Bo5g076530.1">
    <property type="protein sequence ID" value="Bo5g076530.1"/>
    <property type="gene ID" value="Bo5g076530"/>
</dbReference>
<evidence type="ECO:0000256" key="3">
    <source>
        <dbReference type="ARBA" id="ARBA00022454"/>
    </source>
</evidence>
<dbReference type="AlphaFoldDB" id="A0A0D3CFX5"/>
<name>A0A0D3CFX5_BRAOL</name>
<sequence length="382" mass="42979">MCVGMVRERFCEVIDCTFFPFILVVYEQYHAPPDFKRLLLAKLKYLTACRKLIKLSPNSTPLSSHRRKHLGTSSGKQRSLSLPSPKTDGDEVNVETNAQIDPELARLKTMNVHNAAAIAAQAVAEAEPAMAVAEEAAKDAELAEAEAEVAQAFAEEDTTTAKCYPSQTDEPSRFIELCQFQELNFNQPLSIKMGRTMFLSVALKWSKLNFKLSDSPLSMSTAAMTLLIKPSASSPSSSRKKVINSQMGPLPCLHNIYELLDEKTYFRIISGTTVNSSRLMHIEWKLQASYGCHKCFPRVDMEYSTRRTNFIGELSVIRSTVNDTQGRRRIMAFTAQHPKKHLMKKMVGNMRVKQRHNSKKLSSWLMNGHRGVPPIRPVRKGL</sequence>
<keyword evidence="4" id="KW-0238">DNA-binding</keyword>
<accession>A0A0D3CFX5</accession>
<dbReference type="eggNOG" id="ENOG502QSU2">
    <property type="taxonomic scope" value="Eukaryota"/>
</dbReference>
<organism evidence="7 8">
    <name type="scientific">Brassica oleracea var. oleracea</name>
    <dbReference type="NCBI Taxonomy" id="109376"/>
    <lineage>
        <taxon>Eukaryota</taxon>
        <taxon>Viridiplantae</taxon>
        <taxon>Streptophyta</taxon>
        <taxon>Embryophyta</taxon>
        <taxon>Tracheophyta</taxon>
        <taxon>Spermatophyta</taxon>
        <taxon>Magnoliopsida</taxon>
        <taxon>eudicotyledons</taxon>
        <taxon>Gunneridae</taxon>
        <taxon>Pentapetalae</taxon>
        <taxon>rosids</taxon>
        <taxon>malvids</taxon>
        <taxon>Brassicales</taxon>
        <taxon>Brassicaceae</taxon>
        <taxon>Brassiceae</taxon>
        <taxon>Brassica</taxon>
    </lineage>
</organism>
<protein>
    <submittedName>
        <fullName evidence="7">Uncharacterized protein</fullName>
    </submittedName>
</protein>
<evidence type="ECO:0000313" key="8">
    <source>
        <dbReference type="Proteomes" id="UP000032141"/>
    </source>
</evidence>